<keyword evidence="4" id="KW-1185">Reference proteome</keyword>
<proteinExistence type="predicted"/>
<comment type="caution">
    <text evidence="3">The sequence shown here is derived from an EMBL/GenBank/DDBJ whole genome shotgun (WGS) entry which is preliminary data.</text>
</comment>
<feature type="transmembrane region" description="Helical" evidence="2">
    <location>
        <begin position="21"/>
        <end position="39"/>
    </location>
</feature>
<gene>
    <name evidence="3" type="ORF">ElyMa_005974400</name>
</gene>
<evidence type="ECO:0000256" key="1">
    <source>
        <dbReference type="SAM" id="MobiDB-lite"/>
    </source>
</evidence>
<protein>
    <submittedName>
        <fullName evidence="3">Uncharacterized protein</fullName>
    </submittedName>
</protein>
<sequence length="80" mass="8860">MKEMMRKKKKKRIEGANVHDGTATFITKLLFVWLVWPGLSWLGATSRAGDRRGGSRGHSPQQCSAAPDPSHTNVTDLHGF</sequence>
<accession>A0AAV4GC99</accession>
<dbReference type="EMBL" id="BMAT01011998">
    <property type="protein sequence ID" value="GFR83393.1"/>
    <property type="molecule type" value="Genomic_DNA"/>
</dbReference>
<feature type="compositionally biased region" description="Polar residues" evidence="1">
    <location>
        <begin position="58"/>
        <end position="80"/>
    </location>
</feature>
<reference evidence="3 4" key="1">
    <citation type="journal article" date="2021" name="Elife">
        <title>Chloroplast acquisition without the gene transfer in kleptoplastic sea slugs, Plakobranchus ocellatus.</title>
        <authorList>
            <person name="Maeda T."/>
            <person name="Takahashi S."/>
            <person name="Yoshida T."/>
            <person name="Shimamura S."/>
            <person name="Takaki Y."/>
            <person name="Nagai Y."/>
            <person name="Toyoda A."/>
            <person name="Suzuki Y."/>
            <person name="Arimoto A."/>
            <person name="Ishii H."/>
            <person name="Satoh N."/>
            <person name="Nishiyama T."/>
            <person name="Hasebe M."/>
            <person name="Maruyama T."/>
            <person name="Minagawa J."/>
            <person name="Obokata J."/>
            <person name="Shigenobu S."/>
        </authorList>
    </citation>
    <scope>NUCLEOTIDE SEQUENCE [LARGE SCALE GENOMIC DNA]</scope>
</reference>
<keyword evidence="2" id="KW-0812">Transmembrane</keyword>
<keyword evidence="2" id="KW-0472">Membrane</keyword>
<evidence type="ECO:0000256" key="2">
    <source>
        <dbReference type="SAM" id="Phobius"/>
    </source>
</evidence>
<evidence type="ECO:0000313" key="4">
    <source>
        <dbReference type="Proteomes" id="UP000762676"/>
    </source>
</evidence>
<dbReference type="AlphaFoldDB" id="A0AAV4GC99"/>
<keyword evidence="2" id="KW-1133">Transmembrane helix</keyword>
<evidence type="ECO:0000313" key="3">
    <source>
        <dbReference type="EMBL" id="GFR83393.1"/>
    </source>
</evidence>
<feature type="region of interest" description="Disordered" evidence="1">
    <location>
        <begin position="46"/>
        <end position="80"/>
    </location>
</feature>
<organism evidence="3 4">
    <name type="scientific">Elysia marginata</name>
    <dbReference type="NCBI Taxonomy" id="1093978"/>
    <lineage>
        <taxon>Eukaryota</taxon>
        <taxon>Metazoa</taxon>
        <taxon>Spiralia</taxon>
        <taxon>Lophotrochozoa</taxon>
        <taxon>Mollusca</taxon>
        <taxon>Gastropoda</taxon>
        <taxon>Heterobranchia</taxon>
        <taxon>Euthyneura</taxon>
        <taxon>Panpulmonata</taxon>
        <taxon>Sacoglossa</taxon>
        <taxon>Placobranchoidea</taxon>
        <taxon>Plakobranchidae</taxon>
        <taxon>Elysia</taxon>
    </lineage>
</organism>
<name>A0AAV4GC99_9GAST</name>
<dbReference type="Proteomes" id="UP000762676">
    <property type="component" value="Unassembled WGS sequence"/>
</dbReference>